<keyword evidence="3" id="KW-1003">Cell membrane</keyword>
<dbReference type="RefSeq" id="WP_377487324.1">
    <property type="nucleotide sequence ID" value="NZ_JBHUOX010000014.1"/>
</dbReference>
<evidence type="ECO:0000256" key="1">
    <source>
        <dbReference type="ARBA" id="ARBA00004651"/>
    </source>
</evidence>
<dbReference type="SUPFAM" id="SSF56176">
    <property type="entry name" value="FAD-binding/transporter-associated domain-like"/>
    <property type="match status" value="1"/>
</dbReference>
<sequence length="456" mass="51673">MDSLDSGDPLSYSLLQILQSSLTQLRFEYIAAILAGAILLLLSALISGAEAAFFSLSEQELEKCKNSKLPTERRVYQLLQNPRKLLTTILILNNGINVSIIMLFAYVAWQVFGTKSLPAGVMAACMLFATFFIVFCGEVLPKVYVQKRRLSILTRTASVLHRLEEPIRPFSWLLMSISGYLEKHYMVNGYNQTIEDLHQSLDLALSNEETSPEERRILRGVVNFGSITVKQIMRPRMDVNAFSSCMTLPELLPLIVQWGYSRVPVSTVSNDRIEGILYVKDLLPHLNKGADFNWQQLVRPPFFVPENKRISALFQEFKAKHVHMAIVVNEYGATSGLLTLEDIVEEIVGEINDEYDDDDDIIYSQLDENTYIFDGKTSLHDFCKIAEVPFDAFNEVKGENETVAGLMLALFSRIPRVGEEASYGQFHFTVESADFKRVKRVKINVASKKEHYQKVS</sequence>
<evidence type="ECO:0000256" key="7">
    <source>
        <dbReference type="ARBA" id="ARBA00023122"/>
    </source>
</evidence>
<dbReference type="PANTHER" id="PTHR22777">
    <property type="entry name" value="HEMOLYSIN-RELATED"/>
    <property type="match status" value="1"/>
</dbReference>
<evidence type="ECO:0000313" key="14">
    <source>
        <dbReference type="EMBL" id="MFD3002158.1"/>
    </source>
</evidence>
<comment type="subcellular location">
    <subcellularLocation>
        <location evidence="1">Cell membrane</location>
        <topology evidence="1">Multi-pass membrane protein</topology>
    </subcellularLocation>
</comment>
<dbReference type="EMBL" id="JBHUOX010000014">
    <property type="protein sequence ID" value="MFD3002158.1"/>
    <property type="molecule type" value="Genomic_DNA"/>
</dbReference>
<evidence type="ECO:0000313" key="15">
    <source>
        <dbReference type="Proteomes" id="UP001597641"/>
    </source>
</evidence>
<feature type="transmembrane region" description="Helical" evidence="11">
    <location>
        <begin position="85"/>
        <end position="109"/>
    </location>
</feature>
<evidence type="ECO:0000256" key="3">
    <source>
        <dbReference type="ARBA" id="ARBA00022475"/>
    </source>
</evidence>
<keyword evidence="4 10" id="KW-0812">Transmembrane</keyword>
<dbReference type="Gene3D" id="3.30.465.10">
    <property type="match status" value="1"/>
</dbReference>
<dbReference type="PROSITE" id="PS51371">
    <property type="entry name" value="CBS"/>
    <property type="match status" value="2"/>
</dbReference>
<dbReference type="Pfam" id="PF00571">
    <property type="entry name" value="CBS"/>
    <property type="match status" value="2"/>
</dbReference>
<dbReference type="Gene3D" id="3.10.580.10">
    <property type="entry name" value="CBS-domain"/>
    <property type="match status" value="1"/>
</dbReference>
<dbReference type="CDD" id="cd04590">
    <property type="entry name" value="CBS_pair_CorC_HlyC_assoc"/>
    <property type="match status" value="1"/>
</dbReference>
<dbReference type="InterPro" id="IPR000644">
    <property type="entry name" value="CBS_dom"/>
</dbReference>
<feature type="domain" description="CBS" evidence="12">
    <location>
        <begin position="233"/>
        <end position="292"/>
    </location>
</feature>
<dbReference type="Pfam" id="PF03471">
    <property type="entry name" value="CorC_HlyC"/>
    <property type="match status" value="1"/>
</dbReference>
<evidence type="ECO:0000256" key="10">
    <source>
        <dbReference type="PROSITE-ProRule" id="PRU01193"/>
    </source>
</evidence>
<dbReference type="Proteomes" id="UP001597641">
    <property type="component" value="Unassembled WGS sequence"/>
</dbReference>
<dbReference type="SUPFAM" id="SSF54631">
    <property type="entry name" value="CBS-domain pair"/>
    <property type="match status" value="1"/>
</dbReference>
<evidence type="ECO:0000256" key="9">
    <source>
        <dbReference type="PROSITE-ProRule" id="PRU00703"/>
    </source>
</evidence>
<dbReference type="InterPro" id="IPR005170">
    <property type="entry name" value="Transptr-assoc_dom"/>
</dbReference>
<dbReference type="InterPro" id="IPR019862">
    <property type="entry name" value="Motility-assoc_prot_GldE"/>
</dbReference>
<keyword evidence="15" id="KW-1185">Reference proteome</keyword>
<gene>
    <name evidence="14" type="primary">gldE</name>
    <name evidence="14" type="ORF">ACFS7Z_17440</name>
</gene>
<keyword evidence="8 10" id="KW-0472">Membrane</keyword>
<proteinExistence type="inferred from homology"/>
<evidence type="ECO:0000256" key="11">
    <source>
        <dbReference type="SAM" id="Phobius"/>
    </source>
</evidence>
<feature type="domain" description="CBS" evidence="12">
    <location>
        <begin position="297"/>
        <end position="354"/>
    </location>
</feature>
<name>A0ABW6BYL1_9BACT</name>
<organism evidence="14 15">
    <name type="scientific">Pontibacter toksunensis</name>
    <dbReference type="NCBI Taxonomy" id="1332631"/>
    <lineage>
        <taxon>Bacteria</taxon>
        <taxon>Pseudomonadati</taxon>
        <taxon>Bacteroidota</taxon>
        <taxon>Cytophagia</taxon>
        <taxon>Cytophagales</taxon>
        <taxon>Hymenobacteraceae</taxon>
        <taxon>Pontibacter</taxon>
    </lineage>
</organism>
<evidence type="ECO:0000256" key="2">
    <source>
        <dbReference type="ARBA" id="ARBA00006337"/>
    </source>
</evidence>
<feature type="transmembrane region" description="Helical" evidence="11">
    <location>
        <begin position="29"/>
        <end position="56"/>
    </location>
</feature>
<evidence type="ECO:0000259" key="12">
    <source>
        <dbReference type="PROSITE" id="PS51371"/>
    </source>
</evidence>
<comment type="caution">
    <text evidence="14">The sequence shown here is derived from an EMBL/GenBank/DDBJ whole genome shotgun (WGS) entry which is preliminary data.</text>
</comment>
<dbReference type="NCBIfam" id="TIGR03520">
    <property type="entry name" value="GldE"/>
    <property type="match status" value="1"/>
</dbReference>
<evidence type="ECO:0000259" key="13">
    <source>
        <dbReference type="PROSITE" id="PS51846"/>
    </source>
</evidence>
<dbReference type="InterPro" id="IPR002550">
    <property type="entry name" value="CNNM"/>
</dbReference>
<feature type="domain" description="CNNM transmembrane" evidence="13">
    <location>
        <begin position="25"/>
        <end position="214"/>
    </location>
</feature>
<dbReference type="InterPro" id="IPR046342">
    <property type="entry name" value="CBS_dom_sf"/>
</dbReference>
<keyword evidence="6 10" id="KW-1133">Transmembrane helix</keyword>
<feature type="transmembrane region" description="Helical" evidence="11">
    <location>
        <begin position="121"/>
        <end position="140"/>
    </location>
</feature>
<dbReference type="InterPro" id="IPR044751">
    <property type="entry name" value="Ion_transp-like_CBS"/>
</dbReference>
<keyword evidence="7 9" id="KW-0129">CBS domain</keyword>
<protein>
    <submittedName>
        <fullName evidence="14">Gliding motility-associated protein GldE</fullName>
    </submittedName>
</protein>
<evidence type="ECO:0000256" key="5">
    <source>
        <dbReference type="ARBA" id="ARBA00022737"/>
    </source>
</evidence>
<evidence type="ECO:0000256" key="8">
    <source>
        <dbReference type="ARBA" id="ARBA00023136"/>
    </source>
</evidence>
<evidence type="ECO:0000256" key="4">
    <source>
        <dbReference type="ARBA" id="ARBA00022692"/>
    </source>
</evidence>
<dbReference type="InterPro" id="IPR016169">
    <property type="entry name" value="FAD-bd_PCMH_sub2"/>
</dbReference>
<dbReference type="PROSITE" id="PS51846">
    <property type="entry name" value="CNNM"/>
    <property type="match status" value="1"/>
</dbReference>
<dbReference type="SMART" id="SM01091">
    <property type="entry name" value="CorC_HlyC"/>
    <property type="match status" value="1"/>
</dbReference>
<accession>A0ABW6BYL1</accession>
<dbReference type="InterPro" id="IPR036318">
    <property type="entry name" value="FAD-bd_PCMH-like_sf"/>
</dbReference>
<keyword evidence="5" id="KW-0677">Repeat</keyword>
<dbReference type="Pfam" id="PF01595">
    <property type="entry name" value="CNNM"/>
    <property type="match status" value="1"/>
</dbReference>
<dbReference type="PANTHER" id="PTHR22777:SF32">
    <property type="entry name" value="UPF0053 INNER MEMBRANE PROTEIN YFJD"/>
    <property type="match status" value="1"/>
</dbReference>
<comment type="similarity">
    <text evidence="2">Belongs to the UPF0053 family.</text>
</comment>
<evidence type="ECO:0000256" key="6">
    <source>
        <dbReference type="ARBA" id="ARBA00022989"/>
    </source>
</evidence>
<reference evidence="15" key="1">
    <citation type="journal article" date="2019" name="Int. J. Syst. Evol. Microbiol.">
        <title>The Global Catalogue of Microorganisms (GCM) 10K type strain sequencing project: providing services to taxonomists for standard genome sequencing and annotation.</title>
        <authorList>
            <consortium name="The Broad Institute Genomics Platform"/>
            <consortium name="The Broad Institute Genome Sequencing Center for Infectious Disease"/>
            <person name="Wu L."/>
            <person name="Ma J."/>
        </authorList>
    </citation>
    <scope>NUCLEOTIDE SEQUENCE [LARGE SCALE GENOMIC DNA]</scope>
    <source>
        <strain evidence="15">KCTC 23984</strain>
    </source>
</reference>